<proteinExistence type="predicted"/>
<name>A0AAV3YDX0_9GAST</name>
<keyword evidence="3" id="KW-1185">Reference proteome</keyword>
<dbReference type="AlphaFoldDB" id="A0AAV3YDX0"/>
<dbReference type="Pfam" id="PF00501">
    <property type="entry name" value="AMP-binding"/>
    <property type="match status" value="1"/>
</dbReference>
<dbReference type="PANTHER" id="PTHR42814">
    <property type="entry name" value="AMP-BINDING DOMAIN-CONTAINING PROTEIN"/>
    <property type="match status" value="1"/>
</dbReference>
<evidence type="ECO:0000259" key="1">
    <source>
        <dbReference type="Pfam" id="PF00501"/>
    </source>
</evidence>
<dbReference type="PANTHER" id="PTHR42814:SF3">
    <property type="entry name" value="BETA-N-ACETYLHEXOSAMINIDASE"/>
    <property type="match status" value="1"/>
</dbReference>
<evidence type="ECO:0000313" key="3">
    <source>
        <dbReference type="Proteomes" id="UP000735302"/>
    </source>
</evidence>
<dbReference type="Gene3D" id="3.40.50.12780">
    <property type="entry name" value="N-terminal domain of ligase-like"/>
    <property type="match status" value="1"/>
</dbReference>
<dbReference type="SUPFAM" id="SSF56801">
    <property type="entry name" value="Acetyl-CoA synthetase-like"/>
    <property type="match status" value="1"/>
</dbReference>
<feature type="domain" description="AMP-dependent synthetase/ligase" evidence="1">
    <location>
        <begin position="41"/>
        <end position="371"/>
    </location>
</feature>
<dbReference type="Proteomes" id="UP000735302">
    <property type="component" value="Unassembled WGS sequence"/>
</dbReference>
<accession>A0AAV3YDX0</accession>
<gene>
    <name evidence="2" type="ORF">PoB_001201100</name>
</gene>
<organism evidence="2 3">
    <name type="scientific">Plakobranchus ocellatus</name>
    <dbReference type="NCBI Taxonomy" id="259542"/>
    <lineage>
        <taxon>Eukaryota</taxon>
        <taxon>Metazoa</taxon>
        <taxon>Spiralia</taxon>
        <taxon>Lophotrochozoa</taxon>
        <taxon>Mollusca</taxon>
        <taxon>Gastropoda</taxon>
        <taxon>Heterobranchia</taxon>
        <taxon>Euthyneura</taxon>
        <taxon>Panpulmonata</taxon>
        <taxon>Sacoglossa</taxon>
        <taxon>Placobranchoidea</taxon>
        <taxon>Plakobranchidae</taxon>
        <taxon>Plakobranchus</taxon>
    </lineage>
</organism>
<dbReference type="EMBL" id="BLXT01001415">
    <property type="protein sequence ID" value="GFN85505.1"/>
    <property type="molecule type" value="Genomic_DNA"/>
</dbReference>
<evidence type="ECO:0000313" key="2">
    <source>
        <dbReference type="EMBL" id="GFN85505.1"/>
    </source>
</evidence>
<sequence length="413" mass="46318">MGPPKVSSAIAFEKIMTGPICPVFGNLVTPKKKSAHRRFWRLEALVFYDDEDKRFSMTSEELRRMVEGCASLLRCNGVRKGDVVCNTLNISPERDVVNFGVIFCGAILMDGLDIIDDGQRFWAPLIKANVKHLIVDPNDDSSVAWKMVAHDVENSYADIERATFKEMPGLEKVFRFRMQHLMNIPEDQKNKSCFDLIKDHGSSFVEIVNSSDPAVIFVRRTTSERIYKLILRTHLATVQLSQRAQEMLKLNKDDVVFCDLPVSWMHGISLTYITNGHTMVKSTLHNCPAQRVVRDTWSVIEQEQCTMASLEPPMIVMLASHCEDLPEDHWIMRAITTSGHVKPSVMDAIGPVTESVIVCYSVIEAGLVSRLVVTEASKIRFAEGCVGELVDPLRTRLDIKGAGAVLPSKVLLE</sequence>
<dbReference type="InterPro" id="IPR042099">
    <property type="entry name" value="ANL_N_sf"/>
</dbReference>
<comment type="caution">
    <text evidence="2">The sequence shown here is derived from an EMBL/GenBank/DDBJ whole genome shotgun (WGS) entry which is preliminary data.</text>
</comment>
<reference evidence="2 3" key="1">
    <citation type="journal article" date="2021" name="Elife">
        <title>Chloroplast acquisition without the gene transfer in kleptoplastic sea slugs, Plakobranchus ocellatus.</title>
        <authorList>
            <person name="Maeda T."/>
            <person name="Takahashi S."/>
            <person name="Yoshida T."/>
            <person name="Shimamura S."/>
            <person name="Takaki Y."/>
            <person name="Nagai Y."/>
            <person name="Toyoda A."/>
            <person name="Suzuki Y."/>
            <person name="Arimoto A."/>
            <person name="Ishii H."/>
            <person name="Satoh N."/>
            <person name="Nishiyama T."/>
            <person name="Hasebe M."/>
            <person name="Maruyama T."/>
            <person name="Minagawa J."/>
            <person name="Obokata J."/>
            <person name="Shigenobu S."/>
        </authorList>
    </citation>
    <scope>NUCLEOTIDE SEQUENCE [LARGE SCALE GENOMIC DNA]</scope>
</reference>
<protein>
    <submittedName>
        <fullName evidence="2">Acetyl-CoA synthetase</fullName>
    </submittedName>
</protein>
<dbReference type="InterPro" id="IPR000873">
    <property type="entry name" value="AMP-dep_synth/lig_dom"/>
</dbReference>